<comment type="caution">
    <text evidence="2">The sequence shown here is derived from an EMBL/GenBank/DDBJ whole genome shotgun (WGS) entry which is preliminary data.</text>
</comment>
<keyword evidence="3" id="KW-1185">Reference proteome</keyword>
<dbReference type="AlphaFoldDB" id="A0AAV8R3E7"/>
<protein>
    <submittedName>
        <fullName evidence="2">Uncharacterized protein</fullName>
    </submittedName>
</protein>
<feature type="region of interest" description="Disordered" evidence="1">
    <location>
        <begin position="1"/>
        <end position="53"/>
    </location>
</feature>
<dbReference type="EMBL" id="JAQQAF010000005">
    <property type="protein sequence ID" value="KAJ8486600.1"/>
    <property type="molecule type" value="Genomic_DNA"/>
</dbReference>
<dbReference type="Proteomes" id="UP001222027">
    <property type="component" value="Unassembled WGS sequence"/>
</dbReference>
<evidence type="ECO:0000313" key="2">
    <source>
        <dbReference type="EMBL" id="KAJ8486600.1"/>
    </source>
</evidence>
<evidence type="ECO:0000256" key="1">
    <source>
        <dbReference type="SAM" id="MobiDB-lite"/>
    </source>
</evidence>
<feature type="compositionally biased region" description="Low complexity" evidence="1">
    <location>
        <begin position="38"/>
        <end position="49"/>
    </location>
</feature>
<proteinExistence type="predicted"/>
<gene>
    <name evidence="2" type="ORF">OPV22_019085</name>
</gene>
<name>A0AAV8R3E7_ENSVE</name>
<sequence>MAVVAPAADQASEPLQKLSLDSPPKAHDAVEATAPLPAQQASSNQESSNLVTPSNGSLTPFLSEFVDPNMFYVASGYASPAYFYGGYDGSVNEWDLKLREMPVVVLFCCFSL</sequence>
<accession>A0AAV8R3E7</accession>
<evidence type="ECO:0000313" key="3">
    <source>
        <dbReference type="Proteomes" id="UP001222027"/>
    </source>
</evidence>
<organism evidence="2 3">
    <name type="scientific">Ensete ventricosum</name>
    <name type="common">Abyssinian banana</name>
    <name type="synonym">Musa ensete</name>
    <dbReference type="NCBI Taxonomy" id="4639"/>
    <lineage>
        <taxon>Eukaryota</taxon>
        <taxon>Viridiplantae</taxon>
        <taxon>Streptophyta</taxon>
        <taxon>Embryophyta</taxon>
        <taxon>Tracheophyta</taxon>
        <taxon>Spermatophyta</taxon>
        <taxon>Magnoliopsida</taxon>
        <taxon>Liliopsida</taxon>
        <taxon>Zingiberales</taxon>
        <taxon>Musaceae</taxon>
        <taxon>Ensete</taxon>
    </lineage>
</organism>
<reference evidence="2 3" key="1">
    <citation type="submission" date="2022-12" db="EMBL/GenBank/DDBJ databases">
        <title>Chromosome-scale assembly of the Ensete ventricosum genome.</title>
        <authorList>
            <person name="Dussert Y."/>
            <person name="Stocks J."/>
            <person name="Wendawek A."/>
            <person name="Woldeyes F."/>
            <person name="Nichols R.A."/>
            <person name="Borrell J.S."/>
        </authorList>
    </citation>
    <scope>NUCLEOTIDE SEQUENCE [LARGE SCALE GENOMIC DNA]</scope>
    <source>
        <strain evidence="3">cv. Maze</strain>
        <tissue evidence="2">Seeds</tissue>
    </source>
</reference>